<dbReference type="PROSITE" id="PS00027">
    <property type="entry name" value="HOMEOBOX_1"/>
    <property type="match status" value="1"/>
</dbReference>
<dbReference type="GO" id="GO:0005634">
    <property type="term" value="C:nucleus"/>
    <property type="evidence" value="ECO:0007669"/>
    <property type="project" value="UniProtKB-SubCell"/>
</dbReference>
<dbReference type="GO" id="GO:0000981">
    <property type="term" value="F:DNA-binding transcription factor activity, RNA polymerase II-specific"/>
    <property type="evidence" value="ECO:0007669"/>
    <property type="project" value="InterPro"/>
</dbReference>
<dbReference type="PANTHER" id="PTHR24340:SF111">
    <property type="entry name" value="HOMEOBOX DOMAIN-CONTAINING PROTEIN"/>
    <property type="match status" value="1"/>
</dbReference>
<dbReference type="Proteomes" id="UP001209878">
    <property type="component" value="Unassembled WGS sequence"/>
</dbReference>
<dbReference type="InterPro" id="IPR050394">
    <property type="entry name" value="Homeobox_NK-like"/>
</dbReference>
<keyword evidence="10" id="KW-1185">Reference proteome</keyword>
<gene>
    <name evidence="9" type="ORF">NP493_1023g00036</name>
</gene>
<proteinExistence type="predicted"/>
<dbReference type="PANTHER" id="PTHR24340">
    <property type="entry name" value="HOMEOBOX PROTEIN NKX"/>
    <property type="match status" value="1"/>
</dbReference>
<feature type="region of interest" description="Disordered" evidence="7">
    <location>
        <begin position="172"/>
        <end position="197"/>
    </location>
</feature>
<evidence type="ECO:0000256" key="6">
    <source>
        <dbReference type="RuleBase" id="RU000682"/>
    </source>
</evidence>
<dbReference type="PRINTS" id="PR00024">
    <property type="entry name" value="HOMEOBOX"/>
</dbReference>
<evidence type="ECO:0000256" key="1">
    <source>
        <dbReference type="ARBA" id="ARBA00004123"/>
    </source>
</evidence>
<evidence type="ECO:0000256" key="3">
    <source>
        <dbReference type="ARBA" id="ARBA00023155"/>
    </source>
</evidence>
<dbReference type="GO" id="GO:0030154">
    <property type="term" value="P:cell differentiation"/>
    <property type="evidence" value="ECO:0007669"/>
    <property type="project" value="TreeGrafter"/>
</dbReference>
<keyword evidence="3 5" id="KW-0371">Homeobox</keyword>
<evidence type="ECO:0000256" key="5">
    <source>
        <dbReference type="PROSITE-ProRule" id="PRU00108"/>
    </source>
</evidence>
<evidence type="ECO:0000256" key="7">
    <source>
        <dbReference type="SAM" id="MobiDB-lite"/>
    </source>
</evidence>
<dbReference type="InterPro" id="IPR001356">
    <property type="entry name" value="HD"/>
</dbReference>
<protein>
    <recommendedName>
        <fullName evidence="8">Homeobox domain-containing protein</fullName>
    </recommendedName>
</protein>
<keyword evidence="2 5" id="KW-0238">DNA-binding</keyword>
<accession>A0AAD9KHS9</accession>
<dbReference type="InterPro" id="IPR009057">
    <property type="entry name" value="Homeodomain-like_sf"/>
</dbReference>
<evidence type="ECO:0000256" key="4">
    <source>
        <dbReference type="ARBA" id="ARBA00023242"/>
    </source>
</evidence>
<reference evidence="9" key="1">
    <citation type="journal article" date="2023" name="Mol. Biol. Evol.">
        <title>Third-Generation Sequencing Reveals the Adaptive Role of the Epigenome in Three Deep-Sea Polychaetes.</title>
        <authorList>
            <person name="Perez M."/>
            <person name="Aroh O."/>
            <person name="Sun Y."/>
            <person name="Lan Y."/>
            <person name="Juniper S.K."/>
            <person name="Young C.R."/>
            <person name="Angers B."/>
            <person name="Qian P.Y."/>
        </authorList>
    </citation>
    <scope>NUCLEOTIDE SEQUENCE</scope>
    <source>
        <strain evidence="9">R07B-5</strain>
    </source>
</reference>
<dbReference type="SMART" id="SM00389">
    <property type="entry name" value="HOX"/>
    <property type="match status" value="1"/>
</dbReference>
<keyword evidence="4 5" id="KW-0539">Nucleus</keyword>
<evidence type="ECO:0000313" key="9">
    <source>
        <dbReference type="EMBL" id="KAK2171829.1"/>
    </source>
</evidence>
<organism evidence="9 10">
    <name type="scientific">Ridgeia piscesae</name>
    <name type="common">Tubeworm</name>
    <dbReference type="NCBI Taxonomy" id="27915"/>
    <lineage>
        <taxon>Eukaryota</taxon>
        <taxon>Metazoa</taxon>
        <taxon>Spiralia</taxon>
        <taxon>Lophotrochozoa</taxon>
        <taxon>Annelida</taxon>
        <taxon>Polychaeta</taxon>
        <taxon>Sedentaria</taxon>
        <taxon>Canalipalpata</taxon>
        <taxon>Sabellida</taxon>
        <taxon>Siboglinidae</taxon>
        <taxon>Ridgeia</taxon>
    </lineage>
</organism>
<dbReference type="PROSITE" id="PS50071">
    <property type="entry name" value="HOMEOBOX_2"/>
    <property type="match status" value="1"/>
</dbReference>
<feature type="domain" description="Homeobox" evidence="8">
    <location>
        <begin position="207"/>
        <end position="267"/>
    </location>
</feature>
<dbReference type="AlphaFoldDB" id="A0AAD9KHS9"/>
<evidence type="ECO:0000313" key="10">
    <source>
        <dbReference type="Proteomes" id="UP001209878"/>
    </source>
</evidence>
<dbReference type="Pfam" id="PF00046">
    <property type="entry name" value="Homeodomain"/>
    <property type="match status" value="1"/>
</dbReference>
<dbReference type="EMBL" id="JAODUO010001021">
    <property type="protein sequence ID" value="KAK2171829.1"/>
    <property type="molecule type" value="Genomic_DNA"/>
</dbReference>
<feature type="DNA-binding region" description="Homeobox" evidence="5">
    <location>
        <begin position="209"/>
        <end position="268"/>
    </location>
</feature>
<comment type="subcellular location">
    <subcellularLocation>
        <location evidence="1 5 6">Nucleus</location>
    </subcellularLocation>
</comment>
<dbReference type="InterPro" id="IPR020479">
    <property type="entry name" value="HD_metazoa"/>
</dbReference>
<sequence>MSSTAGLFSMSSILGGQQCVAPAGDPSNMPGSGGLTYSKPVTYSGVHSALRPSCCQATASFCRQLSPVTHQTDSPGFHDALAELTSAAKNVTGLDGRSYFDGDYCDQLTSRQVVSLSDATTRAVNCNALSFSGQHASVVSDQHPRLSPACDDCGSWKENRETTSRFANAVGRGNDDARLTTTPRTPAGGVTKPTTTDDGECRLLRQRTKRRPRVLFSQAQIYELERRFTQQRYLSAPDREQLASVLKLTSQQVKIWFQNRRYKMKRQSQDKSLEYAAFHSPRRVAVPVLVRDGKPCVSNNNASFGSYGPVPPFNVNPFATAYSNSYSGLTQFPGINDSYGQSAQYIVAQ</sequence>
<name>A0AAD9KHS9_RIDPI</name>
<evidence type="ECO:0000259" key="8">
    <source>
        <dbReference type="PROSITE" id="PS50071"/>
    </source>
</evidence>
<dbReference type="SUPFAM" id="SSF46689">
    <property type="entry name" value="Homeodomain-like"/>
    <property type="match status" value="1"/>
</dbReference>
<dbReference type="InterPro" id="IPR017970">
    <property type="entry name" value="Homeobox_CS"/>
</dbReference>
<comment type="caution">
    <text evidence="9">The sequence shown here is derived from an EMBL/GenBank/DDBJ whole genome shotgun (WGS) entry which is preliminary data.</text>
</comment>
<dbReference type="GO" id="GO:0000978">
    <property type="term" value="F:RNA polymerase II cis-regulatory region sequence-specific DNA binding"/>
    <property type="evidence" value="ECO:0007669"/>
    <property type="project" value="TreeGrafter"/>
</dbReference>
<dbReference type="Gene3D" id="1.10.10.60">
    <property type="entry name" value="Homeodomain-like"/>
    <property type="match status" value="1"/>
</dbReference>
<evidence type="ECO:0000256" key="2">
    <source>
        <dbReference type="ARBA" id="ARBA00023125"/>
    </source>
</evidence>
<dbReference type="CDD" id="cd00086">
    <property type="entry name" value="homeodomain"/>
    <property type="match status" value="1"/>
</dbReference>